<comment type="similarity">
    <text evidence="4">Belongs to the CNOT11 family.</text>
</comment>
<keyword evidence="13 19" id="KW-0472">Membrane</keyword>
<evidence type="ECO:0000256" key="4">
    <source>
        <dbReference type="ARBA" id="ARBA00008030"/>
    </source>
</evidence>
<keyword evidence="6" id="KW-1003">Cell membrane</keyword>
<feature type="transmembrane region" description="Helical" evidence="19">
    <location>
        <begin position="425"/>
        <end position="447"/>
    </location>
</feature>
<dbReference type="GO" id="GO:0005886">
    <property type="term" value="C:plasma membrane"/>
    <property type="evidence" value="ECO:0007669"/>
    <property type="project" value="UniProtKB-SubCell"/>
</dbReference>
<sequence length="745" mass="85422">MSKISQDYIALYEFLMDKNIEHQTFETMSGIVQKKFNKNDYLSVGTLLSMLIRHGDLPGIIQKVSAYYIIYDLFRSDGQTESPFLPFFFTVLEQNTIPTRLNIIEKNFLSQLLGNGTKELAKLTPAHILKTDSIPLQVDLFTLKEHVIGKQHELPATVKAGLMNTIPGPTAPSAENPIKELMEGLALSSISPLKNTFAPQFMSVAPPLLPFEDELAWFDLTNRAYHMPEYDASNSIGVEAKKLIIQAFKQALNLGQQFVLLEELNKDPNLVYQIGLTPAKLPDLVENNPIVSVEILQKLINSMQITEYFNILVNMDITLHSIEVVNRLTRSIDLPTEFIHLYISNCISKCEAMKDERKQLRLVRLVCVFLQSLIRNKMINVKYPCSSKPSKMQKLDTLAALTQLYTIWKILGVMPWCNYEKCSKIWIGLIFFFNITYVFGLVMDMIFCENLEQWLHSSPFYFGSPVNAAKYFIIFFMRGELWKLKDLFCLLDENVTSEEDKRVMINGIKKVQRIFTAYHILIWIVVYSRILAFIQSRGEVFILPMWFPFGGVVVLSVYESIFTHFLGFQDVSSDMYAPCFFILLNVHMKILTRRLSRITGNGWSRQYNLDLEACIENHLVILRIYSILKAVISKTFFIQIVISSISICVDILSIATLSLSSGEKMFLITYSCMLIIEILPICYYGDQFLNLSQTFADTAYATGWVDQDRNFRIAILFMIQKSQDPEFMLAGGLIQICLPTFLFVI</sequence>
<dbReference type="GO" id="GO:0007165">
    <property type="term" value="P:signal transduction"/>
    <property type="evidence" value="ECO:0007669"/>
    <property type="project" value="UniProtKB-KW"/>
</dbReference>
<evidence type="ECO:0000313" key="20">
    <source>
        <dbReference type="EMBL" id="CAD7078186.1"/>
    </source>
</evidence>
<evidence type="ECO:0000256" key="8">
    <source>
        <dbReference type="ARBA" id="ARBA00022606"/>
    </source>
</evidence>
<keyword evidence="16" id="KW-0675">Receptor</keyword>
<dbReference type="PANTHER" id="PTHR15975:SF0">
    <property type="entry name" value="CCR4-NOT TRANSCRIPTION COMPLEX SUBUNIT 11"/>
    <property type="match status" value="1"/>
</dbReference>
<dbReference type="Proteomes" id="UP000594454">
    <property type="component" value="Chromosome 1"/>
</dbReference>
<dbReference type="OrthoDB" id="10265389at2759"/>
<keyword evidence="11 19" id="KW-1133">Transmembrane helix</keyword>
<dbReference type="EMBL" id="LR899009">
    <property type="protein sequence ID" value="CAD7078186.1"/>
    <property type="molecule type" value="Genomic_DNA"/>
</dbReference>
<evidence type="ECO:0000256" key="1">
    <source>
        <dbReference type="ARBA" id="ARBA00004123"/>
    </source>
</evidence>
<keyword evidence="14" id="KW-0943">RNA-mediated gene silencing</keyword>
<dbReference type="GO" id="GO:0004984">
    <property type="term" value="F:olfactory receptor activity"/>
    <property type="evidence" value="ECO:0007669"/>
    <property type="project" value="InterPro"/>
</dbReference>
<dbReference type="PANTHER" id="PTHR15975">
    <property type="entry name" value="CCR4-NOT TRANSCRIPTION COMPLEX SUBUNIT 11"/>
    <property type="match status" value="1"/>
</dbReference>
<keyword evidence="10" id="KW-0552">Olfaction</keyword>
<feature type="transmembrane region" description="Helical" evidence="19">
    <location>
        <begin position="665"/>
        <end position="685"/>
    </location>
</feature>
<dbReference type="InterPro" id="IPR004117">
    <property type="entry name" value="7tm6_olfct_rcpt"/>
</dbReference>
<evidence type="ECO:0000256" key="11">
    <source>
        <dbReference type="ARBA" id="ARBA00022989"/>
    </source>
</evidence>
<dbReference type="GO" id="GO:0005634">
    <property type="term" value="C:nucleus"/>
    <property type="evidence" value="ECO:0007669"/>
    <property type="project" value="UniProtKB-SubCell"/>
</dbReference>
<evidence type="ECO:0000313" key="21">
    <source>
        <dbReference type="Proteomes" id="UP000594454"/>
    </source>
</evidence>
<reference evidence="20 21" key="1">
    <citation type="submission" date="2020-11" db="EMBL/GenBank/DDBJ databases">
        <authorList>
            <person name="Wallbank WR R."/>
            <person name="Pardo Diaz C."/>
            <person name="Kozak K."/>
            <person name="Martin S."/>
            <person name="Jiggins C."/>
            <person name="Moest M."/>
            <person name="Warren A I."/>
            <person name="Generalovic N T."/>
            <person name="Byers J.R.P. K."/>
            <person name="Montejo-Kovacevich G."/>
            <person name="Yen C E."/>
        </authorList>
    </citation>
    <scope>NUCLEOTIDE SEQUENCE [LARGE SCALE GENOMIC DNA]</scope>
</reference>
<feature type="transmembrane region" description="Helical" evidence="19">
    <location>
        <begin position="727"/>
        <end position="744"/>
    </location>
</feature>
<evidence type="ECO:0000256" key="10">
    <source>
        <dbReference type="ARBA" id="ARBA00022725"/>
    </source>
</evidence>
<dbReference type="Pfam" id="PF10155">
    <property type="entry name" value="CNOT11"/>
    <property type="match status" value="1"/>
</dbReference>
<keyword evidence="18" id="KW-0539">Nucleus</keyword>
<dbReference type="InParanoid" id="A0A7R8YM42"/>
<feature type="transmembrane region" description="Helical" evidence="19">
    <location>
        <begin position="514"/>
        <end position="534"/>
    </location>
</feature>
<comment type="subcellular location">
    <subcellularLocation>
        <location evidence="3">Cell membrane</location>
        <topology evidence="3">Multi-pass membrane protein</topology>
    </subcellularLocation>
    <subcellularLocation>
        <location evidence="2">Cytoplasm</location>
    </subcellularLocation>
    <subcellularLocation>
        <location evidence="1">Nucleus</location>
    </subcellularLocation>
</comment>
<keyword evidence="7" id="KW-0963">Cytoplasm</keyword>
<evidence type="ECO:0000256" key="15">
    <source>
        <dbReference type="ARBA" id="ARBA00023163"/>
    </source>
</evidence>
<evidence type="ECO:0000256" key="6">
    <source>
        <dbReference type="ARBA" id="ARBA00022475"/>
    </source>
</evidence>
<evidence type="ECO:0000256" key="14">
    <source>
        <dbReference type="ARBA" id="ARBA00023158"/>
    </source>
</evidence>
<keyword evidence="12" id="KW-0805">Transcription regulation</keyword>
<evidence type="ECO:0000256" key="12">
    <source>
        <dbReference type="ARBA" id="ARBA00023015"/>
    </source>
</evidence>
<dbReference type="GO" id="GO:0030014">
    <property type="term" value="C:CCR4-NOT complex"/>
    <property type="evidence" value="ECO:0007669"/>
    <property type="project" value="InterPro"/>
</dbReference>
<evidence type="ECO:0000256" key="7">
    <source>
        <dbReference type="ARBA" id="ARBA00022490"/>
    </source>
</evidence>
<proteinExistence type="inferred from homology"/>
<evidence type="ECO:0000256" key="2">
    <source>
        <dbReference type="ARBA" id="ARBA00004496"/>
    </source>
</evidence>
<keyword evidence="17" id="KW-0807">Transducer</keyword>
<gene>
    <name evidence="20" type="ORF">HERILL_LOCUS1466</name>
</gene>
<evidence type="ECO:0000256" key="18">
    <source>
        <dbReference type="ARBA" id="ARBA00023242"/>
    </source>
</evidence>
<keyword evidence="21" id="KW-1185">Reference proteome</keyword>
<feature type="transmembrane region" description="Helical" evidence="19">
    <location>
        <begin position="546"/>
        <end position="569"/>
    </location>
</feature>
<dbReference type="Pfam" id="PF02949">
    <property type="entry name" value="7tm_6"/>
    <property type="match status" value="1"/>
</dbReference>
<evidence type="ECO:0000256" key="9">
    <source>
        <dbReference type="ARBA" id="ARBA00022692"/>
    </source>
</evidence>
<protein>
    <recommendedName>
        <fullName evidence="5">CCR4-NOT transcription complex subunit 11</fullName>
    </recommendedName>
</protein>
<evidence type="ECO:0000256" key="16">
    <source>
        <dbReference type="ARBA" id="ARBA00023170"/>
    </source>
</evidence>
<keyword evidence="8" id="KW-0716">Sensory transduction</keyword>
<evidence type="ECO:0000256" key="5">
    <source>
        <dbReference type="ARBA" id="ARBA00014872"/>
    </source>
</evidence>
<name>A0A7R8YM42_HERIL</name>
<evidence type="ECO:0000256" key="19">
    <source>
        <dbReference type="SAM" id="Phobius"/>
    </source>
</evidence>
<keyword evidence="15" id="KW-0804">Transcription</keyword>
<evidence type="ECO:0000256" key="13">
    <source>
        <dbReference type="ARBA" id="ARBA00023136"/>
    </source>
</evidence>
<keyword evidence="9 19" id="KW-0812">Transmembrane</keyword>
<dbReference type="GO" id="GO:0005549">
    <property type="term" value="F:odorant binding"/>
    <property type="evidence" value="ECO:0007669"/>
    <property type="project" value="InterPro"/>
</dbReference>
<feature type="transmembrane region" description="Helical" evidence="19">
    <location>
        <begin position="636"/>
        <end position="659"/>
    </location>
</feature>
<dbReference type="InterPro" id="IPR019312">
    <property type="entry name" value="CNOT11"/>
</dbReference>
<dbReference type="GO" id="GO:0031047">
    <property type="term" value="P:regulatory ncRNA-mediated gene silencing"/>
    <property type="evidence" value="ECO:0007669"/>
    <property type="project" value="UniProtKB-KW"/>
</dbReference>
<accession>A0A7R8YM42</accession>
<dbReference type="AlphaFoldDB" id="A0A7R8YM42"/>
<organism evidence="20 21">
    <name type="scientific">Hermetia illucens</name>
    <name type="common">Black soldier fly</name>
    <dbReference type="NCBI Taxonomy" id="343691"/>
    <lineage>
        <taxon>Eukaryota</taxon>
        <taxon>Metazoa</taxon>
        <taxon>Ecdysozoa</taxon>
        <taxon>Arthropoda</taxon>
        <taxon>Hexapoda</taxon>
        <taxon>Insecta</taxon>
        <taxon>Pterygota</taxon>
        <taxon>Neoptera</taxon>
        <taxon>Endopterygota</taxon>
        <taxon>Diptera</taxon>
        <taxon>Brachycera</taxon>
        <taxon>Stratiomyomorpha</taxon>
        <taxon>Stratiomyidae</taxon>
        <taxon>Hermetiinae</taxon>
        <taxon>Hermetia</taxon>
    </lineage>
</organism>
<evidence type="ECO:0000256" key="3">
    <source>
        <dbReference type="ARBA" id="ARBA00004651"/>
    </source>
</evidence>
<dbReference type="GO" id="GO:0005737">
    <property type="term" value="C:cytoplasm"/>
    <property type="evidence" value="ECO:0007669"/>
    <property type="project" value="UniProtKB-SubCell"/>
</dbReference>
<evidence type="ECO:0000256" key="17">
    <source>
        <dbReference type="ARBA" id="ARBA00023224"/>
    </source>
</evidence>